<gene>
    <name evidence="2" type="ORF">KO481_23175</name>
</gene>
<evidence type="ECO:0000313" key="2">
    <source>
        <dbReference type="EMBL" id="MBU3064423.1"/>
    </source>
</evidence>
<dbReference type="RefSeq" id="WP_215919553.1">
    <property type="nucleotide sequence ID" value="NZ_JAHKNI010000007.1"/>
</dbReference>
<comment type="caution">
    <text evidence="2">The sequence shown here is derived from an EMBL/GenBank/DDBJ whole genome shotgun (WGS) entry which is preliminary data.</text>
</comment>
<feature type="domain" description="N-acetyltransferase" evidence="1">
    <location>
        <begin position="1"/>
        <end position="157"/>
    </location>
</feature>
<proteinExistence type="predicted"/>
<dbReference type="Gene3D" id="3.40.630.30">
    <property type="match status" value="1"/>
</dbReference>
<name>A0ABS6B5D5_9NOCA</name>
<evidence type="ECO:0000259" key="1">
    <source>
        <dbReference type="PROSITE" id="PS51186"/>
    </source>
</evidence>
<dbReference type="CDD" id="cd04301">
    <property type="entry name" value="NAT_SF"/>
    <property type="match status" value="1"/>
</dbReference>
<evidence type="ECO:0000313" key="3">
    <source>
        <dbReference type="Proteomes" id="UP000733379"/>
    </source>
</evidence>
<dbReference type="InterPro" id="IPR000182">
    <property type="entry name" value="GNAT_dom"/>
</dbReference>
<dbReference type="Proteomes" id="UP000733379">
    <property type="component" value="Unassembled WGS sequence"/>
</dbReference>
<protein>
    <submittedName>
        <fullName evidence="2">GNAT family N-acetyltransferase</fullName>
    </submittedName>
</protein>
<dbReference type="InterPro" id="IPR053144">
    <property type="entry name" value="Acetyltransferase_Butenolide"/>
</dbReference>
<dbReference type="EMBL" id="JAHKNI010000007">
    <property type="protein sequence ID" value="MBU3064423.1"/>
    <property type="molecule type" value="Genomic_DNA"/>
</dbReference>
<dbReference type="PANTHER" id="PTHR43233">
    <property type="entry name" value="FAMILY N-ACETYLTRANSFERASE, PUTATIVE (AFU_ORTHOLOGUE AFUA_6G03350)-RELATED"/>
    <property type="match status" value="1"/>
</dbReference>
<keyword evidence="3" id="KW-1185">Reference proteome</keyword>
<organism evidence="2 3">
    <name type="scientific">Nocardia albiluteola</name>
    <dbReference type="NCBI Taxonomy" id="2842303"/>
    <lineage>
        <taxon>Bacteria</taxon>
        <taxon>Bacillati</taxon>
        <taxon>Actinomycetota</taxon>
        <taxon>Actinomycetes</taxon>
        <taxon>Mycobacteriales</taxon>
        <taxon>Nocardiaceae</taxon>
        <taxon>Nocardia</taxon>
    </lineage>
</organism>
<dbReference type="SUPFAM" id="SSF55729">
    <property type="entry name" value="Acyl-CoA N-acyltransferases (Nat)"/>
    <property type="match status" value="1"/>
</dbReference>
<sequence length="178" mass="19983">MAYRLGTDSAVLDFAVVWRHLSTETYWSRGRTLDQVEDEFTTAWRVVTAHESTTGMLAGFARAISDGIGSALLADVFVASDHRRRGLGKLILNHMIDAGPGREFGWILFTHNAHKLYEEFGFERIDSLAMIRLPGPPGRDEHRGQNPIADYRAITRRTVGRSPAWRGTRRDAVTTDEA</sequence>
<dbReference type="PANTHER" id="PTHR43233:SF1">
    <property type="entry name" value="FAMILY N-ACETYLTRANSFERASE, PUTATIVE (AFU_ORTHOLOGUE AFUA_6G03350)-RELATED"/>
    <property type="match status" value="1"/>
</dbReference>
<reference evidence="2 3" key="1">
    <citation type="submission" date="2021-06" db="EMBL/GenBank/DDBJ databases">
        <title>Actinomycetes sequencing.</title>
        <authorList>
            <person name="Shan Q."/>
        </authorList>
    </citation>
    <scope>NUCLEOTIDE SEQUENCE [LARGE SCALE GENOMIC DNA]</scope>
    <source>
        <strain evidence="2 3">NEAU-G5</strain>
    </source>
</reference>
<accession>A0ABS6B5D5</accession>
<dbReference type="Pfam" id="PF13508">
    <property type="entry name" value="Acetyltransf_7"/>
    <property type="match status" value="1"/>
</dbReference>
<dbReference type="InterPro" id="IPR016181">
    <property type="entry name" value="Acyl_CoA_acyltransferase"/>
</dbReference>
<dbReference type="PROSITE" id="PS51186">
    <property type="entry name" value="GNAT"/>
    <property type="match status" value="1"/>
</dbReference>